<evidence type="ECO:0000256" key="2">
    <source>
        <dbReference type="SAM" id="SignalP"/>
    </source>
</evidence>
<dbReference type="EMBL" id="VOBQ01000023">
    <property type="protein sequence ID" value="TWO67768.1"/>
    <property type="molecule type" value="Genomic_DNA"/>
</dbReference>
<comment type="caution">
    <text evidence="4">The sequence shown here is derived from an EMBL/GenBank/DDBJ whole genome shotgun (WGS) entry which is preliminary data.</text>
</comment>
<feature type="compositionally biased region" description="Basic and acidic residues" evidence="1">
    <location>
        <begin position="60"/>
        <end position="82"/>
    </location>
</feature>
<dbReference type="InterPro" id="IPR025392">
    <property type="entry name" value="DUF4124"/>
</dbReference>
<feature type="domain" description="DUF4124" evidence="3">
    <location>
        <begin position="9"/>
        <end position="47"/>
    </location>
</feature>
<organism evidence="4 5">
    <name type="scientific">Caenimonas sedimenti</name>
    <dbReference type="NCBI Taxonomy" id="2596921"/>
    <lineage>
        <taxon>Bacteria</taxon>
        <taxon>Pseudomonadati</taxon>
        <taxon>Pseudomonadota</taxon>
        <taxon>Betaproteobacteria</taxon>
        <taxon>Burkholderiales</taxon>
        <taxon>Comamonadaceae</taxon>
        <taxon>Caenimonas</taxon>
    </lineage>
</organism>
<dbReference type="Proteomes" id="UP000318199">
    <property type="component" value="Unassembled WGS sequence"/>
</dbReference>
<dbReference type="Pfam" id="PF13511">
    <property type="entry name" value="DUF4124"/>
    <property type="match status" value="1"/>
</dbReference>
<proteinExistence type="predicted"/>
<evidence type="ECO:0000259" key="3">
    <source>
        <dbReference type="Pfam" id="PF13511"/>
    </source>
</evidence>
<evidence type="ECO:0000313" key="5">
    <source>
        <dbReference type="Proteomes" id="UP000318199"/>
    </source>
</evidence>
<evidence type="ECO:0000313" key="4">
    <source>
        <dbReference type="EMBL" id="TWO67768.1"/>
    </source>
</evidence>
<sequence>MLTKMMLAAAVIAASGPAAAVFKCTGPTGKVVYSDEPCGGQMQVIQTNQNTFERTPLEKLKAKPRPAETDLERQMREHEQRAHALSIQRAARSEEANQAWRNFLIRPQVGSGSSTPPGYVNYGRGAAPVGR</sequence>
<feature type="chain" id="PRO_5022184907" evidence="2">
    <location>
        <begin position="21"/>
        <end position="131"/>
    </location>
</feature>
<feature type="signal peptide" evidence="2">
    <location>
        <begin position="1"/>
        <end position="20"/>
    </location>
</feature>
<name>A0A562ZHI3_9BURK</name>
<dbReference type="RefSeq" id="WP_145896297.1">
    <property type="nucleotide sequence ID" value="NZ_VOBQ01000023.1"/>
</dbReference>
<feature type="region of interest" description="Disordered" evidence="1">
    <location>
        <begin position="60"/>
        <end position="83"/>
    </location>
</feature>
<accession>A0A562ZHI3</accession>
<keyword evidence="5" id="KW-1185">Reference proteome</keyword>
<keyword evidence="2" id="KW-0732">Signal</keyword>
<evidence type="ECO:0000256" key="1">
    <source>
        <dbReference type="SAM" id="MobiDB-lite"/>
    </source>
</evidence>
<feature type="region of interest" description="Disordered" evidence="1">
    <location>
        <begin position="107"/>
        <end position="131"/>
    </location>
</feature>
<dbReference type="AlphaFoldDB" id="A0A562ZHI3"/>
<gene>
    <name evidence="4" type="ORF">FN976_25625</name>
</gene>
<reference evidence="4 5" key="1">
    <citation type="submission" date="2019-07" db="EMBL/GenBank/DDBJ databases">
        <title>Caenimonas sedimenti sp. nov., isolated from activated sludge.</title>
        <authorList>
            <person name="Xu J."/>
        </authorList>
    </citation>
    <scope>NUCLEOTIDE SEQUENCE [LARGE SCALE GENOMIC DNA]</scope>
    <source>
        <strain evidence="4 5">HX-9-20</strain>
    </source>
</reference>
<protein>
    <submittedName>
        <fullName evidence="4">DUF4124 domain-containing protein</fullName>
    </submittedName>
</protein>